<dbReference type="InterPro" id="IPR005105">
    <property type="entry name" value="GlnD_Uridyltrans_N"/>
</dbReference>
<dbReference type="OrthoDB" id="9758038at2"/>
<dbReference type="AlphaFoldDB" id="A0A1M6L8Q1"/>
<keyword evidence="5" id="KW-0511">Multifunctional enzyme</keyword>
<dbReference type="InterPro" id="IPR043519">
    <property type="entry name" value="NT_sf"/>
</dbReference>
<evidence type="ECO:0000313" key="10">
    <source>
        <dbReference type="Proteomes" id="UP000189935"/>
    </source>
</evidence>
<gene>
    <name evidence="9" type="ORF">SAMN05444159_1206</name>
</gene>
<keyword evidence="3" id="KW-0378">Hydrolase</keyword>
<evidence type="ECO:0000256" key="3">
    <source>
        <dbReference type="ARBA" id="ARBA00022801"/>
    </source>
</evidence>
<dbReference type="SUPFAM" id="SSF81593">
    <property type="entry name" value="Nucleotidyltransferase substrate binding subunit/domain"/>
    <property type="match status" value="1"/>
</dbReference>
<dbReference type="CDD" id="cd05401">
    <property type="entry name" value="NT_GlnE_GlnD_like"/>
    <property type="match status" value="1"/>
</dbReference>
<dbReference type="EMBL" id="LT670844">
    <property type="protein sequence ID" value="SHJ67628.1"/>
    <property type="molecule type" value="Genomic_DNA"/>
</dbReference>
<dbReference type="SUPFAM" id="SSF81301">
    <property type="entry name" value="Nucleotidyltransferase"/>
    <property type="match status" value="1"/>
</dbReference>
<dbReference type="GO" id="GO:0008773">
    <property type="term" value="F:[protein-PII] uridylyltransferase activity"/>
    <property type="evidence" value="ECO:0007669"/>
    <property type="project" value="InterPro"/>
</dbReference>
<feature type="region of interest" description="Disordered" evidence="6">
    <location>
        <begin position="256"/>
        <end position="277"/>
    </location>
</feature>
<feature type="domain" description="PII-uridylyltransferase/Glutamine-synthetase adenylyltransferase" evidence="8">
    <location>
        <begin position="266"/>
        <end position="368"/>
    </location>
</feature>
<protein>
    <submittedName>
        <fullName evidence="9">Putative nucleotidyltransferase DUF294</fullName>
    </submittedName>
</protein>
<evidence type="ECO:0000259" key="7">
    <source>
        <dbReference type="Pfam" id="PF03445"/>
    </source>
</evidence>
<accession>A0A1M6L8Q1</accession>
<evidence type="ECO:0000256" key="5">
    <source>
        <dbReference type="ARBA" id="ARBA00023268"/>
    </source>
</evidence>
<evidence type="ECO:0000313" key="9">
    <source>
        <dbReference type="EMBL" id="SHJ67628.1"/>
    </source>
</evidence>
<organism evidence="9 10">
    <name type="scientific">Bradyrhizobium lablabi</name>
    <dbReference type="NCBI Taxonomy" id="722472"/>
    <lineage>
        <taxon>Bacteria</taxon>
        <taxon>Pseudomonadati</taxon>
        <taxon>Pseudomonadota</taxon>
        <taxon>Alphaproteobacteria</taxon>
        <taxon>Hyphomicrobiales</taxon>
        <taxon>Nitrobacteraceae</taxon>
        <taxon>Bradyrhizobium</taxon>
    </lineage>
</organism>
<dbReference type="InterPro" id="IPR010043">
    <property type="entry name" value="UTase/UR"/>
</dbReference>
<dbReference type="InterPro" id="IPR013546">
    <property type="entry name" value="PII_UdlTrfase/GS_AdlTrfase"/>
</dbReference>
<keyword evidence="2" id="KW-0548">Nucleotidyltransferase</keyword>
<keyword evidence="4" id="KW-0460">Magnesium</keyword>
<dbReference type="PANTHER" id="PTHR47320:SF1">
    <property type="entry name" value="BIFUNCTIONAL URIDYLYLTRANSFERASE_URIDYLYL-REMOVING ENZYME"/>
    <property type="match status" value="1"/>
</dbReference>
<evidence type="ECO:0000256" key="4">
    <source>
        <dbReference type="ARBA" id="ARBA00022842"/>
    </source>
</evidence>
<dbReference type="Gene3D" id="3.30.460.10">
    <property type="entry name" value="Beta Polymerase, domain 2"/>
    <property type="match status" value="1"/>
</dbReference>
<dbReference type="PANTHER" id="PTHR47320">
    <property type="entry name" value="BIFUNCTIONAL URIDYLYLTRANSFERASE/URIDYLYL-REMOVING ENZYME"/>
    <property type="match status" value="1"/>
</dbReference>
<evidence type="ECO:0000256" key="6">
    <source>
        <dbReference type="SAM" id="MobiDB-lite"/>
    </source>
</evidence>
<keyword evidence="1 9" id="KW-0808">Transferase</keyword>
<evidence type="ECO:0000259" key="8">
    <source>
        <dbReference type="Pfam" id="PF08335"/>
    </source>
</evidence>
<dbReference type="Proteomes" id="UP000189935">
    <property type="component" value="Chromosome I"/>
</dbReference>
<sequence length="381" mass="40259">MKRLLTAPPSGSTEGWQRIGPICGIPSAAVSDATLDDATSDRVPTAEIRHALRALASETGPLTGLRGVKLVRPLVAQAHEVLRERLEAGGSVEAYLRGRTRLADSAVIGLLHIASVSTRMRGSNMVAPLAAVAVGGYGRSELAPGSDLDLLFLLPESNQSRAGAVAAATETCIKAVIAGLWDLGFVLDHAARSPRECLDLAREEPAVLANLLDRRFLWGGFGLFAALDADLAGLFSGPLAARWRGAVGSAMASTRGDALNSAQTPDNEPDVKRGPGGLRDLQRALSVNTLASGRPAALAQPALIEAHRFLWLVRCHLHLLVGRAEDRLSSALQPDVARRLGFDEPRGTTAAPSLLHIFRRHAHNVLQAAALATRSVPAQPR</sequence>
<evidence type="ECO:0000256" key="2">
    <source>
        <dbReference type="ARBA" id="ARBA00022695"/>
    </source>
</evidence>
<evidence type="ECO:0000256" key="1">
    <source>
        <dbReference type="ARBA" id="ARBA00022679"/>
    </source>
</evidence>
<dbReference type="Pfam" id="PF03445">
    <property type="entry name" value="DUF294"/>
    <property type="match status" value="1"/>
</dbReference>
<name>A0A1M6L8Q1_9BRAD</name>
<feature type="domain" description="Protein-PII uridylyltransferase N-terminal" evidence="7">
    <location>
        <begin position="77"/>
        <end position="188"/>
    </location>
</feature>
<dbReference type="Pfam" id="PF08335">
    <property type="entry name" value="GlnD_UR_UTase"/>
    <property type="match status" value="1"/>
</dbReference>
<proteinExistence type="predicted"/>
<dbReference type="GO" id="GO:0016787">
    <property type="term" value="F:hydrolase activity"/>
    <property type="evidence" value="ECO:0007669"/>
    <property type="project" value="UniProtKB-KW"/>
</dbReference>
<reference evidence="9 10" key="1">
    <citation type="submission" date="2016-11" db="EMBL/GenBank/DDBJ databases">
        <authorList>
            <person name="Jaros S."/>
            <person name="Januszkiewicz K."/>
            <person name="Wedrychowicz H."/>
        </authorList>
    </citation>
    <scope>NUCLEOTIDE SEQUENCE [LARGE SCALE GENOMIC DNA]</scope>
    <source>
        <strain evidence="9 10">GAS499</strain>
    </source>
</reference>